<keyword evidence="3" id="KW-1185">Reference proteome</keyword>
<organism evidence="2 3">
    <name type="scientific">Lysobacter antibioticus</name>
    <dbReference type="NCBI Taxonomy" id="84531"/>
    <lineage>
        <taxon>Bacteria</taxon>
        <taxon>Pseudomonadati</taxon>
        <taxon>Pseudomonadota</taxon>
        <taxon>Gammaproteobacteria</taxon>
        <taxon>Lysobacterales</taxon>
        <taxon>Lysobacteraceae</taxon>
        <taxon>Lysobacter</taxon>
    </lineage>
</organism>
<reference evidence="2 3" key="1">
    <citation type="journal article" date="2015" name="BMC Genomics">
        <title>Comparative genomics and metabolic profiling of the genus Lysobacter.</title>
        <authorList>
            <person name="de Bruijn I."/>
            <person name="Cheng X."/>
            <person name="de Jager V."/>
            <person name="Exposito R.G."/>
            <person name="Watrous J."/>
            <person name="Patel N."/>
            <person name="Postma J."/>
            <person name="Dorrestein P.C."/>
            <person name="Kobayashi D."/>
            <person name="Raaijmakers J.M."/>
        </authorList>
    </citation>
    <scope>NUCLEOTIDE SEQUENCE [LARGE SCALE GENOMIC DNA]</scope>
    <source>
        <strain evidence="2 3">76</strain>
    </source>
</reference>
<dbReference type="Proteomes" id="UP000060787">
    <property type="component" value="Chromosome"/>
</dbReference>
<protein>
    <submittedName>
        <fullName evidence="2">Uncharacterized protein</fullName>
    </submittedName>
</protein>
<evidence type="ECO:0000313" key="3">
    <source>
        <dbReference type="Proteomes" id="UP000060787"/>
    </source>
</evidence>
<name>A0A0S2FGV7_LYSAN</name>
<sequence length="125" mass="13634">MSLSRAVVSLAFGVLLASPLAGRAHEVVPADWCIKEKETPKIVAKFEFDGPQLHELMNKCGIVEKEDDWDTATATIVSYCKIVAPLKDAVPFVLGPKEYLDGSHHERYRLDQGLSGACAVCPPKP</sequence>
<dbReference type="AlphaFoldDB" id="A0A0S2FGV7"/>
<dbReference type="RefSeq" id="WP_057919393.1">
    <property type="nucleotide sequence ID" value="NZ_CP011129.1"/>
</dbReference>
<keyword evidence="1" id="KW-0732">Signal</keyword>
<proteinExistence type="predicted"/>
<dbReference type="PATRIC" id="fig|84531.8.peg.4649"/>
<evidence type="ECO:0000313" key="2">
    <source>
        <dbReference type="EMBL" id="ALN82760.1"/>
    </source>
</evidence>
<dbReference type="OrthoDB" id="6025516at2"/>
<accession>A0A0S2FGV7</accession>
<feature type="signal peptide" evidence="1">
    <location>
        <begin position="1"/>
        <end position="23"/>
    </location>
</feature>
<feature type="chain" id="PRO_5006597628" evidence="1">
    <location>
        <begin position="24"/>
        <end position="125"/>
    </location>
</feature>
<dbReference type="EMBL" id="CP011129">
    <property type="protein sequence ID" value="ALN82760.1"/>
    <property type="molecule type" value="Genomic_DNA"/>
</dbReference>
<dbReference type="KEGG" id="lab:LA76x_4657"/>
<gene>
    <name evidence="2" type="ORF">LA76x_4657</name>
</gene>
<evidence type="ECO:0000256" key="1">
    <source>
        <dbReference type="SAM" id="SignalP"/>
    </source>
</evidence>